<dbReference type="Gene3D" id="1.10.150.50">
    <property type="entry name" value="Transcription Factor, Ets-1"/>
    <property type="match status" value="1"/>
</dbReference>
<dbReference type="InterPro" id="IPR013761">
    <property type="entry name" value="SAM/pointed_sf"/>
</dbReference>
<keyword evidence="6" id="KW-0539">Nucleus</keyword>
<dbReference type="GO" id="GO:0008270">
    <property type="term" value="F:zinc ion binding"/>
    <property type="evidence" value="ECO:0007669"/>
    <property type="project" value="UniProtKB-KW"/>
</dbReference>
<keyword evidence="5" id="KW-0238">DNA-binding</keyword>
<dbReference type="InterPro" id="IPR012313">
    <property type="entry name" value="Znf_FCS"/>
</dbReference>
<dbReference type="PROSITE" id="PS50105">
    <property type="entry name" value="SAM_DOMAIN"/>
    <property type="match status" value="1"/>
</dbReference>
<comment type="caution">
    <text evidence="11">The sequence shown here is derived from an EMBL/GenBank/DDBJ whole genome shotgun (WGS) entry which is preliminary data.</text>
</comment>
<dbReference type="PANTHER" id="PTHR12247:SF138">
    <property type="entry name" value="POLYHOMEOTIC DISTAL, ISOFORM A-RELATED"/>
    <property type="match status" value="1"/>
</dbReference>
<dbReference type="Gene3D" id="3.30.60.160">
    <property type="match status" value="1"/>
</dbReference>
<dbReference type="InterPro" id="IPR038603">
    <property type="entry name" value="Znf_FCS_sf"/>
</dbReference>
<dbReference type="GO" id="GO:0003677">
    <property type="term" value="F:DNA binding"/>
    <property type="evidence" value="ECO:0007669"/>
    <property type="project" value="UniProtKB-KW"/>
</dbReference>
<feature type="compositionally biased region" description="Basic and acidic residues" evidence="8">
    <location>
        <begin position="417"/>
        <end position="434"/>
    </location>
</feature>
<feature type="compositionally biased region" description="Acidic residues" evidence="8">
    <location>
        <begin position="514"/>
        <end position="524"/>
    </location>
</feature>
<protein>
    <recommendedName>
        <fullName evidence="13">Polyhomeotic-like protein 2</fullName>
    </recommendedName>
</protein>
<keyword evidence="12" id="KW-1185">Reference proteome</keyword>
<feature type="compositionally biased region" description="Low complexity" evidence="8">
    <location>
        <begin position="644"/>
        <end position="662"/>
    </location>
</feature>
<accession>A0AAN8JFW7</accession>
<evidence type="ECO:0000256" key="5">
    <source>
        <dbReference type="ARBA" id="ARBA00023125"/>
    </source>
</evidence>
<sequence>MTDQRPVATSTPQGMVSTPSPIVATANNIRSPGPIPQVQVIPQQMHSPPYGLPNFPYNQQLMLQNAAVQVAMAMNQQLNMAAAMQGRPPSVSPTSHTIMSPSVSMAQGQCNVVVSSAGSNQTMALPKTSSNGKTQTQQQTMVASKPTMMPAQAVSPLVFGNFGVLQGPVSTGQAYVGQSKGQTVTVAHPGQQQLLNSQAPLRLNTQPQLVNAGQIITSQPMLTNQAVLQAMANLQQQGIPLGAHQQLLTSHGQSQAILAGQSLYIRAAGPFQTPQNLMTTNMQNFGVVKTNKVIEVQQAAQVKPNTVLKNTTIAPPGKALLPSVSKTAKIQPTQVIGQTSAQLNIPSVPKTKHRSKSSSAKPSVPSSPNLKTAPVTAITKTPSSTLQTNGKQTSKSQSDSEVEMGKKQQPVAATVKDLVKPDDNKTEDIEKDEKSSDVLFNEKEKDLVETCDEKLPPPLEKPVVEKQRAIVKPHILTHVIEGFVIQEGYEPFPVQRSTQMSEFIPPKPCRTDKESEDDMSESFDENPPPLLDAHDALVGNREPPTLKCEFCGKTDLAFKFRCSKRFCSRSCAKRYNVGCSKRMGIYPTNMGGRYIRKRKHVLVKKGWRPGRGGRLTYNIMRMLPNDEENKNNNTPTQVPIDEFSSSNSNQDSSSSPASPVNPQDMDIEMEEPVEPATTTNPARWTVMEVCDFINNLQGCASIAEEFRSQEIDGQALLLLNEDHLMTAMNIKLGPALKICAKINSLKGFE</sequence>
<evidence type="ECO:0000256" key="8">
    <source>
        <dbReference type="SAM" id="MobiDB-lite"/>
    </source>
</evidence>
<dbReference type="GO" id="GO:0045892">
    <property type="term" value="P:negative regulation of DNA-templated transcription"/>
    <property type="evidence" value="ECO:0007669"/>
    <property type="project" value="TreeGrafter"/>
</dbReference>
<evidence type="ECO:0000256" key="6">
    <source>
        <dbReference type="ARBA" id="ARBA00023242"/>
    </source>
</evidence>
<dbReference type="SUPFAM" id="SSF47769">
    <property type="entry name" value="SAM/Pointed domain"/>
    <property type="match status" value="1"/>
</dbReference>
<feature type="region of interest" description="Disordered" evidence="8">
    <location>
        <begin position="623"/>
        <end position="664"/>
    </location>
</feature>
<comment type="subcellular location">
    <subcellularLocation>
        <location evidence="1">Nucleus</location>
    </subcellularLocation>
</comment>
<dbReference type="Proteomes" id="UP001347796">
    <property type="component" value="Unassembled WGS sequence"/>
</dbReference>
<evidence type="ECO:0000256" key="1">
    <source>
        <dbReference type="ARBA" id="ARBA00004123"/>
    </source>
</evidence>
<dbReference type="GO" id="GO:0035102">
    <property type="term" value="C:PRC1 complex"/>
    <property type="evidence" value="ECO:0007669"/>
    <property type="project" value="TreeGrafter"/>
</dbReference>
<evidence type="ECO:0000259" key="9">
    <source>
        <dbReference type="PROSITE" id="PS50105"/>
    </source>
</evidence>
<evidence type="ECO:0000313" key="11">
    <source>
        <dbReference type="EMBL" id="KAK6177436.1"/>
    </source>
</evidence>
<organism evidence="11 12">
    <name type="scientific">Patella caerulea</name>
    <name type="common">Rayed Mediterranean limpet</name>
    <dbReference type="NCBI Taxonomy" id="87958"/>
    <lineage>
        <taxon>Eukaryota</taxon>
        <taxon>Metazoa</taxon>
        <taxon>Spiralia</taxon>
        <taxon>Lophotrochozoa</taxon>
        <taxon>Mollusca</taxon>
        <taxon>Gastropoda</taxon>
        <taxon>Patellogastropoda</taxon>
        <taxon>Patelloidea</taxon>
        <taxon>Patellidae</taxon>
        <taxon>Patella</taxon>
    </lineage>
</organism>
<evidence type="ECO:0000313" key="12">
    <source>
        <dbReference type="Proteomes" id="UP001347796"/>
    </source>
</evidence>
<dbReference type="Pfam" id="PF21319">
    <property type="entry name" value="zf-FCS_1"/>
    <property type="match status" value="1"/>
</dbReference>
<dbReference type="PANTHER" id="PTHR12247">
    <property type="entry name" value="POLYCOMB GROUP PROTEIN"/>
    <property type="match status" value="1"/>
</dbReference>
<feature type="domain" description="FCS-type" evidence="10">
    <location>
        <begin position="539"/>
        <end position="573"/>
    </location>
</feature>
<keyword evidence="4" id="KW-0862">Zinc</keyword>
<dbReference type="InterPro" id="IPR001660">
    <property type="entry name" value="SAM"/>
</dbReference>
<proteinExistence type="predicted"/>
<feature type="compositionally biased region" description="Polar residues" evidence="8">
    <location>
        <begin position="378"/>
        <end position="399"/>
    </location>
</feature>
<evidence type="ECO:0008006" key="13">
    <source>
        <dbReference type="Google" id="ProtNLM"/>
    </source>
</evidence>
<dbReference type="AlphaFoldDB" id="A0AAN8JFW7"/>
<name>A0AAN8JFW7_PATCE</name>
<dbReference type="EMBL" id="JAZGQO010000010">
    <property type="protein sequence ID" value="KAK6177436.1"/>
    <property type="molecule type" value="Genomic_DNA"/>
</dbReference>
<feature type="region of interest" description="Disordered" evidence="8">
    <location>
        <begin position="341"/>
        <end position="434"/>
    </location>
</feature>
<dbReference type="PROSITE" id="PS51024">
    <property type="entry name" value="ZF_FCS"/>
    <property type="match status" value="1"/>
</dbReference>
<dbReference type="Pfam" id="PF00536">
    <property type="entry name" value="SAM_1"/>
    <property type="match status" value="1"/>
</dbReference>
<feature type="compositionally biased region" description="Low complexity" evidence="8">
    <location>
        <begin position="357"/>
        <end position="368"/>
    </location>
</feature>
<evidence type="ECO:0000256" key="3">
    <source>
        <dbReference type="ARBA" id="ARBA00022771"/>
    </source>
</evidence>
<feature type="domain" description="SAM" evidence="9">
    <location>
        <begin position="684"/>
        <end position="748"/>
    </location>
</feature>
<keyword evidence="2" id="KW-0479">Metal-binding</keyword>
<dbReference type="SMART" id="SM00454">
    <property type="entry name" value="SAM"/>
    <property type="match status" value="1"/>
</dbReference>
<reference evidence="11 12" key="1">
    <citation type="submission" date="2024-01" db="EMBL/GenBank/DDBJ databases">
        <title>The genome of the rayed Mediterranean limpet Patella caerulea (Linnaeus, 1758).</title>
        <authorList>
            <person name="Anh-Thu Weber A."/>
            <person name="Halstead-Nussloch G."/>
        </authorList>
    </citation>
    <scope>NUCLEOTIDE SEQUENCE [LARGE SCALE GENOMIC DNA]</scope>
    <source>
        <strain evidence="11">AATW-2023a</strain>
        <tissue evidence="11">Whole specimen</tissue>
    </source>
</reference>
<gene>
    <name evidence="11" type="ORF">SNE40_015539</name>
</gene>
<keyword evidence="3 7" id="KW-0863">Zinc-finger</keyword>
<evidence type="ECO:0000259" key="10">
    <source>
        <dbReference type="PROSITE" id="PS51024"/>
    </source>
</evidence>
<dbReference type="GO" id="GO:0042393">
    <property type="term" value="F:histone binding"/>
    <property type="evidence" value="ECO:0007669"/>
    <property type="project" value="TreeGrafter"/>
</dbReference>
<evidence type="ECO:0000256" key="4">
    <source>
        <dbReference type="ARBA" id="ARBA00022833"/>
    </source>
</evidence>
<feature type="region of interest" description="Disordered" evidence="8">
    <location>
        <begin position="502"/>
        <end position="525"/>
    </location>
</feature>
<dbReference type="CDD" id="cd09577">
    <property type="entry name" value="SAM_Ph1_2_3"/>
    <property type="match status" value="1"/>
</dbReference>
<dbReference type="GO" id="GO:0003682">
    <property type="term" value="F:chromatin binding"/>
    <property type="evidence" value="ECO:0007669"/>
    <property type="project" value="TreeGrafter"/>
</dbReference>
<evidence type="ECO:0000256" key="2">
    <source>
        <dbReference type="ARBA" id="ARBA00022723"/>
    </source>
</evidence>
<evidence type="ECO:0000256" key="7">
    <source>
        <dbReference type="PROSITE-ProRule" id="PRU00367"/>
    </source>
</evidence>
<dbReference type="InterPro" id="IPR050548">
    <property type="entry name" value="PcG_chromatin_remod_factors"/>
</dbReference>